<comment type="caution">
    <text evidence="1">The sequence shown here is derived from an EMBL/GenBank/DDBJ whole genome shotgun (WGS) entry which is preliminary data.</text>
</comment>
<accession>A0ABY0FVV0</accession>
<organism evidence="1 2">
    <name type="scientific">Alternaria tenuissima</name>
    <dbReference type="NCBI Taxonomy" id="119927"/>
    <lineage>
        <taxon>Eukaryota</taxon>
        <taxon>Fungi</taxon>
        <taxon>Dikarya</taxon>
        <taxon>Ascomycota</taxon>
        <taxon>Pezizomycotina</taxon>
        <taxon>Dothideomycetes</taxon>
        <taxon>Pleosporomycetidae</taxon>
        <taxon>Pleosporales</taxon>
        <taxon>Pleosporineae</taxon>
        <taxon>Pleosporaceae</taxon>
        <taxon>Alternaria</taxon>
        <taxon>Alternaria sect. Alternaria</taxon>
        <taxon>Alternaria alternata complex</taxon>
    </lineage>
</organism>
<evidence type="ECO:0000313" key="1">
    <source>
        <dbReference type="EMBL" id="RYN88230.1"/>
    </source>
</evidence>
<dbReference type="Proteomes" id="UP000293195">
    <property type="component" value="Unassembled WGS sequence"/>
</dbReference>
<reference evidence="2" key="1">
    <citation type="journal article" date="2019" name="bioRxiv">
        <title>Genomics, evolutionary history and diagnostics of the Alternaria alternata species group including apple and Asian pear pathotypes.</title>
        <authorList>
            <person name="Armitage A.D."/>
            <person name="Cockerton H.M."/>
            <person name="Sreenivasaprasad S."/>
            <person name="Woodhall J.W."/>
            <person name="Lane C.R."/>
            <person name="Harrison R.J."/>
            <person name="Clarkson J.P."/>
        </authorList>
    </citation>
    <scope>NUCLEOTIDE SEQUENCE [LARGE SCALE GENOMIC DNA]</scope>
    <source>
        <strain evidence="2">FERA 635</strain>
    </source>
</reference>
<proteinExistence type="predicted"/>
<name>A0ABY0FVV0_9PLEO</name>
<gene>
    <name evidence="1" type="ORF">AA0119_g12034</name>
</gene>
<dbReference type="EMBL" id="PDXF01000103">
    <property type="protein sequence ID" value="RYN88230.1"/>
    <property type="molecule type" value="Genomic_DNA"/>
</dbReference>
<keyword evidence="2" id="KW-1185">Reference proteome</keyword>
<evidence type="ECO:0000313" key="2">
    <source>
        <dbReference type="Proteomes" id="UP000293195"/>
    </source>
</evidence>
<sequence length="169" mass="19203">MPRWEEWSDQAIRSDQWKHPLRGLKSRSEQQAKYEGTIHYRPPKLNSNLVPDSLRLYLRENRMAYPSNLSGKHGGGFDPNSNTSVQVPSSQQFYPTQSHHCGGGSYDPNNPTKPVVVVQHHPVSQLQPTFSPQTQATNYYQPYQQYHQPPPPAASNQPGFITQLCGCFK</sequence>
<protein>
    <submittedName>
        <fullName evidence="1">Uncharacterized protein</fullName>
    </submittedName>
</protein>